<accession>A0A0F9HAX9</accession>
<protein>
    <submittedName>
        <fullName evidence="1">Uncharacterized protein</fullName>
    </submittedName>
</protein>
<name>A0A0F9HAX9_9ZZZZ</name>
<sequence>MSNPMNARCGLEDCDCGHTIEKLLKALEELMTSLSPNPHAMDLAKVKDDTPAIGDRTTWGVLRRARAAIEEAKP</sequence>
<reference evidence="1" key="1">
    <citation type="journal article" date="2015" name="Nature">
        <title>Complex archaea that bridge the gap between prokaryotes and eukaryotes.</title>
        <authorList>
            <person name="Spang A."/>
            <person name="Saw J.H."/>
            <person name="Jorgensen S.L."/>
            <person name="Zaremba-Niedzwiedzka K."/>
            <person name="Martijn J."/>
            <person name="Lind A.E."/>
            <person name="van Eijk R."/>
            <person name="Schleper C."/>
            <person name="Guy L."/>
            <person name="Ettema T.J."/>
        </authorList>
    </citation>
    <scope>NUCLEOTIDE SEQUENCE</scope>
</reference>
<dbReference type="EMBL" id="LAZR01023338">
    <property type="protein sequence ID" value="KKL78840.1"/>
    <property type="molecule type" value="Genomic_DNA"/>
</dbReference>
<proteinExistence type="predicted"/>
<gene>
    <name evidence="1" type="ORF">LCGC14_2020790</name>
</gene>
<comment type="caution">
    <text evidence="1">The sequence shown here is derived from an EMBL/GenBank/DDBJ whole genome shotgun (WGS) entry which is preliminary data.</text>
</comment>
<dbReference type="AlphaFoldDB" id="A0A0F9HAX9"/>
<organism evidence="1">
    <name type="scientific">marine sediment metagenome</name>
    <dbReference type="NCBI Taxonomy" id="412755"/>
    <lineage>
        <taxon>unclassified sequences</taxon>
        <taxon>metagenomes</taxon>
        <taxon>ecological metagenomes</taxon>
    </lineage>
</organism>
<evidence type="ECO:0000313" key="1">
    <source>
        <dbReference type="EMBL" id="KKL78840.1"/>
    </source>
</evidence>